<proteinExistence type="predicted"/>
<reference evidence="1 2" key="1">
    <citation type="submission" date="2017-07" db="EMBL/GenBank/DDBJ databases">
        <title>Draft whole genome sequences of clinical Proprionibacteriaceae strains.</title>
        <authorList>
            <person name="Bernier A.-M."/>
            <person name="Bernard K."/>
            <person name="Domingo M.-C."/>
        </authorList>
    </citation>
    <scope>NUCLEOTIDE SEQUENCE [LARGE SCALE GENOMIC DNA]</scope>
    <source>
        <strain evidence="1 2">NML 130396</strain>
    </source>
</reference>
<protein>
    <submittedName>
        <fullName evidence="1">Uncharacterized protein</fullName>
    </submittedName>
</protein>
<dbReference type="InterPro" id="IPR014718">
    <property type="entry name" value="GH-type_carb-bd"/>
</dbReference>
<evidence type="ECO:0000313" key="1">
    <source>
        <dbReference type="EMBL" id="OYO21505.1"/>
    </source>
</evidence>
<dbReference type="Gene3D" id="2.70.98.10">
    <property type="match status" value="1"/>
</dbReference>
<dbReference type="Proteomes" id="UP000216311">
    <property type="component" value="Unassembled WGS sequence"/>
</dbReference>
<evidence type="ECO:0000313" key="2">
    <source>
        <dbReference type="Proteomes" id="UP000216311"/>
    </source>
</evidence>
<dbReference type="OrthoDB" id="3850777at2"/>
<dbReference type="EMBL" id="NMVQ01000014">
    <property type="protein sequence ID" value="OYO21505.1"/>
    <property type="molecule type" value="Genomic_DNA"/>
</dbReference>
<gene>
    <name evidence="1" type="ORF">CGZ93_10210</name>
</gene>
<organism evidence="1 2">
    <name type="scientific">Enemella dayhoffiae</name>
    <dbReference type="NCBI Taxonomy" id="2016507"/>
    <lineage>
        <taxon>Bacteria</taxon>
        <taxon>Bacillati</taxon>
        <taxon>Actinomycetota</taxon>
        <taxon>Actinomycetes</taxon>
        <taxon>Propionibacteriales</taxon>
        <taxon>Propionibacteriaceae</taxon>
        <taxon>Enemella</taxon>
    </lineage>
</organism>
<dbReference type="GO" id="GO:0030246">
    <property type="term" value="F:carbohydrate binding"/>
    <property type="evidence" value="ECO:0007669"/>
    <property type="project" value="InterPro"/>
</dbReference>
<keyword evidence="2" id="KW-1185">Reference proteome</keyword>
<comment type="caution">
    <text evidence="1">The sequence shown here is derived from an EMBL/GenBank/DDBJ whole genome shotgun (WGS) entry which is preliminary data.</text>
</comment>
<sequence length="272" mass="29850">MLDEDGWVQVPLALAIDFDHGARWWSLTAGQREWLWTNPDGAVQIARVDAVPGDDFIDAGGGEECFPCVRGIPDHGDAWSRVWDGARPTAHVDTDFGRLHRTVSDRDGTLRIDYLVEPGEAAYARGDHSPTAPVTHAVHLLLELSDRARLEVPGARLMTVLDHPHTGTVTETAWPRLDGVDLSRLGPDDESVACAVLRGLAEPEAPAEAYVVDGSELLHLRWQADDPAAVGLMLWRNLGGWPAEKPYRSIGVEPLVEAAGEWWLEITAYAKH</sequence>
<dbReference type="RefSeq" id="WP_094364047.1">
    <property type="nucleotide sequence ID" value="NZ_NMVQ01000014.1"/>
</dbReference>
<dbReference type="AlphaFoldDB" id="A0A255H1C3"/>
<name>A0A255H1C3_9ACTN</name>
<accession>A0A255H1C3</accession>